<accession>A0A1S8BK52</accession>
<feature type="compositionally biased region" description="Acidic residues" evidence="1">
    <location>
        <begin position="216"/>
        <end position="232"/>
    </location>
</feature>
<dbReference type="PANTHER" id="PTHR15327">
    <property type="entry name" value="MICROFIBRIL-ASSOCIATED PROTEIN"/>
    <property type="match status" value="1"/>
</dbReference>
<evidence type="ECO:0000256" key="1">
    <source>
        <dbReference type="SAM" id="MobiDB-lite"/>
    </source>
</evidence>
<reference evidence="3 4" key="1">
    <citation type="submission" date="2017-01" db="EMBL/GenBank/DDBJ databases">
        <title>Draft genome sequence of Diplodia seriata F98.1, a fungal species involved in grapevine trunk diseases.</title>
        <authorList>
            <person name="Robert-Siegwald G."/>
            <person name="Vallet J."/>
            <person name="Abou-Mansour E."/>
            <person name="Xu J."/>
            <person name="Rey P."/>
            <person name="Bertsch C."/>
            <person name="Rego C."/>
            <person name="Larignon P."/>
            <person name="Fontaine F."/>
            <person name="Lebrun M.-H."/>
        </authorList>
    </citation>
    <scope>NUCLEOTIDE SEQUENCE [LARGE SCALE GENOMIC DNA]</scope>
    <source>
        <strain evidence="3 4">F98.1</strain>
    </source>
</reference>
<dbReference type="InterPro" id="IPR033194">
    <property type="entry name" value="MFAP1"/>
</dbReference>
<feature type="compositionally biased region" description="Basic and acidic residues" evidence="1">
    <location>
        <begin position="256"/>
        <end position="295"/>
    </location>
</feature>
<dbReference type="EMBL" id="MSZU01000076">
    <property type="protein sequence ID" value="OMP87940.1"/>
    <property type="molecule type" value="Genomic_DNA"/>
</dbReference>
<feature type="compositionally biased region" description="Basic and acidic residues" evidence="1">
    <location>
        <begin position="360"/>
        <end position="380"/>
    </location>
</feature>
<proteinExistence type="predicted"/>
<feature type="compositionally biased region" description="Basic and acidic residues" evidence="1">
    <location>
        <begin position="91"/>
        <end position="103"/>
    </location>
</feature>
<dbReference type="OrthoDB" id="1111734at2759"/>
<feature type="region of interest" description="Disordered" evidence="1">
    <location>
        <begin position="256"/>
        <end position="300"/>
    </location>
</feature>
<comment type="caution">
    <text evidence="3">The sequence shown here is derived from an EMBL/GenBank/DDBJ whole genome shotgun (WGS) entry which is preliminary data.</text>
</comment>
<sequence>MPPKRMTANPARPARYRPGKPTAAEAPSSSEEEDSDAEEEDEQEQQQQKTAAAAQPKASSFPKDASSKIASNLKNVDLNARRQEAAAAEAARLEAEKAARAAAEEGFETEEESAKGSGDEEGSEIESEEEDESSEEEESSSSEDEAAARRKKMLRPVFVRKDQRKAGGGAAAAAAQTEDEQWAEAEAKRKARADALVQEQLERAAAERAAGKKQWDDEDNLGDLDDVDDADGVDPEAEYAAWKLRELKRVKREREAIEEAEKEREEVERRRNLTQEERDAEDRDFIERQKEERAGKGSMSTMQKYFHKGAFFQDDLKDAGLDRRDIMGSRYVDDVRNKEALPEYMQIRDMTKLGKKGRTRYKDMRSEDTGRWGDFGDRRGKGGGAYLQGVDERFRPDGGEVEGRAGATGANASAVGERKRHGDDRDERDGKRARVAD</sequence>
<feature type="compositionally biased region" description="Low complexity" evidence="1">
    <location>
        <begin position="45"/>
        <end position="60"/>
    </location>
</feature>
<feature type="compositionally biased region" description="Basic and acidic residues" evidence="1">
    <location>
        <begin position="416"/>
        <end position="437"/>
    </location>
</feature>
<gene>
    <name evidence="3" type="ORF">BK809_0008032</name>
</gene>
<dbReference type="InterPro" id="IPR009730">
    <property type="entry name" value="MFAP1_C"/>
</dbReference>
<feature type="compositionally biased region" description="Acidic residues" evidence="1">
    <location>
        <begin position="119"/>
        <end position="145"/>
    </location>
</feature>
<feature type="compositionally biased region" description="Basic and acidic residues" evidence="1">
    <location>
        <begin position="390"/>
        <end position="403"/>
    </location>
</feature>
<organism evidence="3 4">
    <name type="scientific">Diplodia seriata</name>
    <dbReference type="NCBI Taxonomy" id="420778"/>
    <lineage>
        <taxon>Eukaryota</taxon>
        <taxon>Fungi</taxon>
        <taxon>Dikarya</taxon>
        <taxon>Ascomycota</taxon>
        <taxon>Pezizomycotina</taxon>
        <taxon>Dothideomycetes</taxon>
        <taxon>Dothideomycetes incertae sedis</taxon>
        <taxon>Botryosphaeriales</taxon>
        <taxon>Botryosphaeriaceae</taxon>
        <taxon>Diplodia</taxon>
    </lineage>
</organism>
<evidence type="ECO:0000259" key="2">
    <source>
        <dbReference type="Pfam" id="PF06991"/>
    </source>
</evidence>
<evidence type="ECO:0000313" key="4">
    <source>
        <dbReference type="Proteomes" id="UP000190776"/>
    </source>
</evidence>
<feature type="region of interest" description="Disordered" evidence="1">
    <location>
        <begin position="355"/>
        <end position="437"/>
    </location>
</feature>
<dbReference type="AlphaFoldDB" id="A0A1S8BK52"/>
<feature type="domain" description="Micro-fibrillar-associated protein 1 C-terminal" evidence="2">
    <location>
        <begin position="143"/>
        <end position="369"/>
    </location>
</feature>
<evidence type="ECO:0000313" key="3">
    <source>
        <dbReference type="EMBL" id="OMP87940.1"/>
    </source>
</evidence>
<name>A0A1S8BK52_9PEZI</name>
<dbReference type="STRING" id="420778.A0A1S8BK52"/>
<dbReference type="Proteomes" id="UP000190776">
    <property type="component" value="Unassembled WGS sequence"/>
</dbReference>
<feature type="compositionally biased region" description="Acidic residues" evidence="1">
    <location>
        <begin position="30"/>
        <end position="44"/>
    </location>
</feature>
<dbReference type="Pfam" id="PF06991">
    <property type="entry name" value="MFAP1"/>
    <property type="match status" value="1"/>
</dbReference>
<feature type="compositionally biased region" description="Low complexity" evidence="1">
    <location>
        <begin position="20"/>
        <end position="29"/>
    </location>
</feature>
<protein>
    <recommendedName>
        <fullName evidence="2">Micro-fibrillar-associated protein 1 C-terminal domain-containing protein</fullName>
    </recommendedName>
</protein>
<feature type="compositionally biased region" description="Basic and acidic residues" evidence="1">
    <location>
        <begin position="200"/>
        <end position="215"/>
    </location>
</feature>
<feature type="region of interest" description="Disordered" evidence="1">
    <location>
        <begin position="1"/>
        <end position="232"/>
    </location>
</feature>